<reference evidence="8 9" key="1">
    <citation type="journal article" date="2023" name="G3 (Bethesda)">
        <title>A chromosome-length genome assembly and annotation of blackberry (Rubus argutus, cv. 'Hillquist').</title>
        <authorList>
            <person name="Bruna T."/>
            <person name="Aryal R."/>
            <person name="Dudchenko O."/>
            <person name="Sargent D.J."/>
            <person name="Mead D."/>
            <person name="Buti M."/>
            <person name="Cavallini A."/>
            <person name="Hytonen T."/>
            <person name="Andres J."/>
            <person name="Pham M."/>
            <person name="Weisz D."/>
            <person name="Mascagni F."/>
            <person name="Usai G."/>
            <person name="Natali L."/>
            <person name="Bassil N."/>
            <person name="Fernandez G.E."/>
            <person name="Lomsadze A."/>
            <person name="Armour M."/>
            <person name="Olukolu B."/>
            <person name="Poorten T."/>
            <person name="Britton C."/>
            <person name="Davik J."/>
            <person name="Ashrafi H."/>
            <person name="Aiden E.L."/>
            <person name="Borodovsky M."/>
            <person name="Worthington M."/>
        </authorList>
    </citation>
    <scope>NUCLEOTIDE SEQUENCE [LARGE SCALE GENOMIC DNA]</scope>
    <source>
        <strain evidence="8">PI 553951</strain>
    </source>
</reference>
<protein>
    <recommendedName>
        <fullName evidence="7">Cation efflux protein transmembrane domain-containing protein</fullName>
    </recommendedName>
</protein>
<comment type="subcellular location">
    <subcellularLocation>
        <location evidence="1">Membrane</location>
        <topology evidence="1">Multi-pass membrane protein</topology>
    </subcellularLocation>
</comment>
<dbReference type="GO" id="GO:0006882">
    <property type="term" value="P:intracellular zinc ion homeostasis"/>
    <property type="evidence" value="ECO:0007669"/>
    <property type="project" value="InterPro"/>
</dbReference>
<evidence type="ECO:0000256" key="5">
    <source>
        <dbReference type="ARBA" id="ARBA00023136"/>
    </source>
</evidence>
<keyword evidence="2" id="KW-0813">Transport</keyword>
<dbReference type="Gene3D" id="1.20.1510.10">
    <property type="entry name" value="Cation efflux protein transmembrane domain"/>
    <property type="match status" value="1"/>
</dbReference>
<evidence type="ECO:0000259" key="7">
    <source>
        <dbReference type="Pfam" id="PF01545"/>
    </source>
</evidence>
<feature type="transmembrane region" description="Helical" evidence="6">
    <location>
        <begin position="118"/>
        <end position="142"/>
    </location>
</feature>
<keyword evidence="9" id="KW-1185">Reference proteome</keyword>
<dbReference type="GO" id="GO:0016020">
    <property type="term" value="C:membrane"/>
    <property type="evidence" value="ECO:0007669"/>
    <property type="project" value="UniProtKB-SubCell"/>
</dbReference>
<feature type="transmembrane region" description="Helical" evidence="6">
    <location>
        <begin position="288"/>
        <end position="308"/>
    </location>
</feature>
<dbReference type="InterPro" id="IPR027469">
    <property type="entry name" value="Cation_efflux_TMD_sf"/>
</dbReference>
<dbReference type="AlphaFoldDB" id="A0AAW1WA79"/>
<evidence type="ECO:0000256" key="1">
    <source>
        <dbReference type="ARBA" id="ARBA00004141"/>
    </source>
</evidence>
<evidence type="ECO:0000256" key="3">
    <source>
        <dbReference type="ARBA" id="ARBA00022692"/>
    </source>
</evidence>
<dbReference type="InterPro" id="IPR058533">
    <property type="entry name" value="Cation_efflux_TM"/>
</dbReference>
<feature type="transmembrane region" description="Helical" evidence="6">
    <location>
        <begin position="148"/>
        <end position="167"/>
    </location>
</feature>
<dbReference type="PANTHER" id="PTHR45755">
    <property type="match status" value="1"/>
</dbReference>
<dbReference type="PANTHER" id="PTHR45755:SF3">
    <property type="entry name" value="METAL TOLERANCE PROTEIN C2"/>
    <property type="match status" value="1"/>
</dbReference>
<dbReference type="NCBIfam" id="TIGR01297">
    <property type="entry name" value="CDF"/>
    <property type="match status" value="1"/>
</dbReference>
<name>A0AAW1WA79_RUBAR</name>
<dbReference type="Proteomes" id="UP001457282">
    <property type="component" value="Unassembled WGS sequence"/>
</dbReference>
<keyword evidence="4 6" id="KW-1133">Transmembrane helix</keyword>
<feature type="transmembrane region" description="Helical" evidence="6">
    <location>
        <begin position="188"/>
        <end position="211"/>
    </location>
</feature>
<dbReference type="EMBL" id="JBEDUW010000006">
    <property type="protein sequence ID" value="KAK9921669.1"/>
    <property type="molecule type" value="Genomic_DNA"/>
</dbReference>
<organism evidence="8 9">
    <name type="scientific">Rubus argutus</name>
    <name type="common">Southern blackberry</name>
    <dbReference type="NCBI Taxonomy" id="59490"/>
    <lineage>
        <taxon>Eukaryota</taxon>
        <taxon>Viridiplantae</taxon>
        <taxon>Streptophyta</taxon>
        <taxon>Embryophyta</taxon>
        <taxon>Tracheophyta</taxon>
        <taxon>Spermatophyta</taxon>
        <taxon>Magnoliopsida</taxon>
        <taxon>eudicotyledons</taxon>
        <taxon>Gunneridae</taxon>
        <taxon>Pentapetalae</taxon>
        <taxon>rosids</taxon>
        <taxon>fabids</taxon>
        <taxon>Rosales</taxon>
        <taxon>Rosaceae</taxon>
        <taxon>Rosoideae</taxon>
        <taxon>Rosoideae incertae sedis</taxon>
        <taxon>Rubus</taxon>
    </lineage>
</organism>
<dbReference type="GO" id="GO:0005794">
    <property type="term" value="C:Golgi apparatus"/>
    <property type="evidence" value="ECO:0007669"/>
    <property type="project" value="TreeGrafter"/>
</dbReference>
<sequence>MDKSNSFKGSQSPWSADFGLGASDRRLAFSRQASFQQYHDPPHTPVSINLNDSSSSTTPFLSRSVSCIDVPPGAYSAAEENDKLFGEGRVSAEKLSVLMIFESAFRILRSGNRYMKRLFLLISLNVAYSTAELCIGLFTGRIGLVSDAFHLTFGCGLLTFSLFAMAASRKKPDGLYTYGYKRLEVLSAFTNALFLLFMSFSLAVEALHAFIQDESEHKHYLIVSAVTNLLVNLIGVWFFRNYARINLVYRNAEDMNNHSVCLHVIADSIRSAGLILASWFLSLGVQNAEVLCFGLVAVAVFMLVMPLFRATGGILLQMAPPNVPTSALSKCWRQISAREDVSEVSQARFWEVVPGHVVGSLSIQVKKGIDDRPVLQLVHGLYHDLGIQDLTVQADYV</sequence>
<feature type="domain" description="Cation efflux protein transmembrane" evidence="7">
    <location>
        <begin position="118"/>
        <end position="316"/>
    </location>
</feature>
<evidence type="ECO:0000256" key="2">
    <source>
        <dbReference type="ARBA" id="ARBA00022448"/>
    </source>
</evidence>
<proteinExistence type="predicted"/>
<feature type="transmembrane region" description="Helical" evidence="6">
    <location>
        <begin position="217"/>
        <end position="239"/>
    </location>
</feature>
<evidence type="ECO:0000313" key="8">
    <source>
        <dbReference type="EMBL" id="KAK9921669.1"/>
    </source>
</evidence>
<dbReference type="GO" id="GO:0005385">
    <property type="term" value="F:zinc ion transmembrane transporter activity"/>
    <property type="evidence" value="ECO:0007669"/>
    <property type="project" value="InterPro"/>
</dbReference>
<keyword evidence="5 6" id="KW-0472">Membrane</keyword>
<comment type="caution">
    <text evidence="8">The sequence shown here is derived from an EMBL/GenBank/DDBJ whole genome shotgun (WGS) entry which is preliminary data.</text>
</comment>
<dbReference type="SUPFAM" id="SSF161111">
    <property type="entry name" value="Cation efflux protein transmembrane domain-like"/>
    <property type="match status" value="1"/>
</dbReference>
<feature type="transmembrane region" description="Helical" evidence="6">
    <location>
        <begin position="260"/>
        <end position="282"/>
    </location>
</feature>
<gene>
    <name evidence="8" type="ORF">M0R45_030171</name>
</gene>
<evidence type="ECO:0000256" key="6">
    <source>
        <dbReference type="SAM" id="Phobius"/>
    </source>
</evidence>
<evidence type="ECO:0000256" key="4">
    <source>
        <dbReference type="ARBA" id="ARBA00022989"/>
    </source>
</evidence>
<evidence type="ECO:0000313" key="9">
    <source>
        <dbReference type="Proteomes" id="UP001457282"/>
    </source>
</evidence>
<dbReference type="FunFam" id="1.20.1510.10:FF:000019">
    <property type="entry name" value="Metal tolerance protein C2"/>
    <property type="match status" value="1"/>
</dbReference>
<dbReference type="Pfam" id="PF01545">
    <property type="entry name" value="Cation_efflux"/>
    <property type="match status" value="1"/>
</dbReference>
<accession>A0AAW1WA79</accession>
<dbReference type="InterPro" id="IPR045316">
    <property type="entry name" value="Msc2-like"/>
</dbReference>
<dbReference type="InterPro" id="IPR002524">
    <property type="entry name" value="Cation_efflux"/>
</dbReference>
<keyword evidence="3 6" id="KW-0812">Transmembrane</keyword>